<evidence type="ECO:0000256" key="3">
    <source>
        <dbReference type="ARBA" id="ARBA00023015"/>
    </source>
</evidence>
<dbReference type="Pfam" id="PF00158">
    <property type="entry name" value="Sigma54_activat"/>
    <property type="match status" value="1"/>
</dbReference>
<dbReference type="Proteomes" id="UP000749471">
    <property type="component" value="Unassembled WGS sequence"/>
</dbReference>
<dbReference type="Pfam" id="PF25601">
    <property type="entry name" value="AAA_lid_14"/>
    <property type="match status" value="1"/>
</dbReference>
<dbReference type="InterPro" id="IPR025944">
    <property type="entry name" value="Sigma_54_int_dom_CS"/>
</dbReference>
<dbReference type="SMART" id="SM00091">
    <property type="entry name" value="PAS"/>
    <property type="match status" value="1"/>
</dbReference>
<dbReference type="PROSITE" id="PS00675">
    <property type="entry name" value="SIGMA54_INTERACT_1"/>
    <property type="match status" value="1"/>
</dbReference>
<dbReference type="InterPro" id="IPR003593">
    <property type="entry name" value="AAA+_ATPase"/>
</dbReference>
<evidence type="ECO:0000313" key="9">
    <source>
        <dbReference type="Proteomes" id="UP000749471"/>
    </source>
</evidence>
<dbReference type="InterPro" id="IPR058031">
    <property type="entry name" value="AAA_lid_NorR"/>
</dbReference>
<gene>
    <name evidence="8" type="ORF">KQI42_00190</name>
</gene>
<dbReference type="RefSeq" id="WP_216515600.1">
    <property type="nucleotide sequence ID" value="NZ_JAHLPM010000001.1"/>
</dbReference>
<feature type="domain" description="Sigma-54 factor interaction" evidence="6">
    <location>
        <begin position="153"/>
        <end position="381"/>
    </location>
</feature>
<reference evidence="8 9" key="1">
    <citation type="submission" date="2021-06" db="EMBL/GenBank/DDBJ databases">
        <authorList>
            <person name="Sun Q."/>
            <person name="Li D."/>
        </authorList>
    </citation>
    <scope>NUCLEOTIDE SEQUENCE [LARGE SCALE GENOMIC DNA]</scope>
    <source>
        <strain evidence="8 9">MSJ-40</strain>
    </source>
</reference>
<comment type="caution">
    <text evidence="8">The sequence shown here is derived from an EMBL/GenBank/DDBJ whole genome shotgun (WGS) entry which is preliminary data.</text>
</comment>
<keyword evidence="5" id="KW-0804">Transcription</keyword>
<evidence type="ECO:0000259" key="6">
    <source>
        <dbReference type="PROSITE" id="PS50045"/>
    </source>
</evidence>
<dbReference type="SMART" id="SM00382">
    <property type="entry name" value="AAA"/>
    <property type="match status" value="1"/>
</dbReference>
<keyword evidence="1" id="KW-0547">Nucleotide-binding</keyword>
<proteinExistence type="predicted"/>
<dbReference type="Pfam" id="PF02954">
    <property type="entry name" value="HTH_8"/>
    <property type="match status" value="1"/>
</dbReference>
<dbReference type="PROSITE" id="PS00688">
    <property type="entry name" value="SIGMA54_INTERACT_3"/>
    <property type="match status" value="1"/>
</dbReference>
<dbReference type="CDD" id="cd00009">
    <property type="entry name" value="AAA"/>
    <property type="match status" value="1"/>
</dbReference>
<dbReference type="PROSITE" id="PS50112">
    <property type="entry name" value="PAS"/>
    <property type="match status" value="1"/>
</dbReference>
<dbReference type="PROSITE" id="PS50045">
    <property type="entry name" value="SIGMA54_INTERACT_4"/>
    <property type="match status" value="1"/>
</dbReference>
<evidence type="ECO:0000256" key="1">
    <source>
        <dbReference type="ARBA" id="ARBA00022741"/>
    </source>
</evidence>
<evidence type="ECO:0000256" key="2">
    <source>
        <dbReference type="ARBA" id="ARBA00022840"/>
    </source>
</evidence>
<keyword evidence="3" id="KW-0805">Transcription regulation</keyword>
<protein>
    <submittedName>
        <fullName evidence="8">Sigma 54-interacting transcriptional regulator</fullName>
    </submittedName>
</protein>
<feature type="domain" description="PAS" evidence="7">
    <location>
        <begin position="3"/>
        <end position="51"/>
    </location>
</feature>
<evidence type="ECO:0000259" key="7">
    <source>
        <dbReference type="PROSITE" id="PS50112"/>
    </source>
</evidence>
<keyword evidence="9" id="KW-1185">Reference proteome</keyword>
<dbReference type="PANTHER" id="PTHR32071">
    <property type="entry name" value="TRANSCRIPTIONAL REGULATORY PROTEIN"/>
    <property type="match status" value="1"/>
</dbReference>
<dbReference type="PROSITE" id="PS00676">
    <property type="entry name" value="SIGMA54_INTERACT_2"/>
    <property type="match status" value="1"/>
</dbReference>
<dbReference type="Pfam" id="PF00989">
    <property type="entry name" value="PAS"/>
    <property type="match status" value="1"/>
</dbReference>
<evidence type="ECO:0000256" key="5">
    <source>
        <dbReference type="ARBA" id="ARBA00023163"/>
    </source>
</evidence>
<name>A0ABS6E0T7_9FIRM</name>
<dbReference type="InterPro" id="IPR025662">
    <property type="entry name" value="Sigma_54_int_dom_ATP-bd_1"/>
</dbReference>
<keyword evidence="2" id="KW-0067">ATP-binding</keyword>
<evidence type="ECO:0000313" key="8">
    <source>
        <dbReference type="EMBL" id="MBU5436407.1"/>
    </source>
</evidence>
<dbReference type="PANTHER" id="PTHR32071:SF74">
    <property type="entry name" value="TRANSCRIPTIONAL ACTIVATOR ROCR"/>
    <property type="match status" value="1"/>
</dbReference>
<dbReference type="NCBIfam" id="TIGR00229">
    <property type="entry name" value="sensory_box"/>
    <property type="match status" value="1"/>
</dbReference>
<dbReference type="InterPro" id="IPR025943">
    <property type="entry name" value="Sigma_54_int_dom_ATP-bd_2"/>
</dbReference>
<dbReference type="InterPro" id="IPR002078">
    <property type="entry name" value="Sigma_54_int"/>
</dbReference>
<dbReference type="EMBL" id="JAHLPM010000001">
    <property type="protein sequence ID" value="MBU5436407.1"/>
    <property type="molecule type" value="Genomic_DNA"/>
</dbReference>
<dbReference type="InterPro" id="IPR002197">
    <property type="entry name" value="HTH_Fis"/>
</dbReference>
<organism evidence="8 9">
    <name type="scientific">Tissierella simiarum</name>
    <dbReference type="NCBI Taxonomy" id="2841534"/>
    <lineage>
        <taxon>Bacteria</taxon>
        <taxon>Bacillati</taxon>
        <taxon>Bacillota</taxon>
        <taxon>Tissierellia</taxon>
        <taxon>Tissierellales</taxon>
        <taxon>Tissierellaceae</taxon>
        <taxon>Tissierella</taxon>
    </lineage>
</organism>
<evidence type="ECO:0000256" key="4">
    <source>
        <dbReference type="ARBA" id="ARBA00023125"/>
    </source>
</evidence>
<dbReference type="CDD" id="cd00130">
    <property type="entry name" value="PAS"/>
    <property type="match status" value="1"/>
</dbReference>
<accession>A0ABS6E0T7</accession>
<keyword evidence="4" id="KW-0238">DNA-binding</keyword>
<dbReference type="InterPro" id="IPR013767">
    <property type="entry name" value="PAS_fold"/>
</dbReference>
<dbReference type="InterPro" id="IPR000014">
    <property type="entry name" value="PAS"/>
</dbReference>
<sequence length="474" mass="53468">MDYKNILELMLNNLEEGIIVVDSNLDIVYFNEPSTNITGFNPKEAIGKNILQVFSNINKNNSTFHKVINSKKPIIEHVQNYINCIGKSVSIVTSTIPIINNGKIEGAIEIFKDLTNVMELSEKILMLQSTLHSKDIGANKFFQNGTQYSLSDIIGQSSAIKQLKIKAEKVANSNSPVFVFGETGTGKELIVQGLHNLSYRRNKPFIAQNCGALPENLLESILFGTVQGSFTGAKDKQGLFELADGGTLFLDELNSMDLGLQSKLLRVIEDGMIRRVGSDKTKIVDVRIIAASNVEARKLVEENKLREDLYYRLNVINFNIPPLRERKEDIPILIEHFIKTCNEEMNKSVKGVNKQVMEYFLDNDWPGNVRELQNTIESAMNFVEGEYIALEDLQNYSLPYMKNIEIKFLEPTIPKEMGLKVAVEEYEKQLIKVALEEAGQNCAQAARNLKVPKQTLHSKLRKYELICLDKANES</sequence>